<keyword evidence="3" id="KW-0479">Metal-binding</keyword>
<sequence>MKRQKLRRGIVLITFLTLPIVFDYFSPAIPFFGAMEGIVSGSLIVFGILFLSSLLFGRAYCGWLCPVGGLQECCMIAVDKKAKGGKLNLIKFFIWVPWLSAIIFLFFLNDGIKKIDFTYITITHHGISLMDMKAYMVYYVCLTLALLICLLSGKRGFCHYVCWAAPFLIIGTKIRKHFKYSFIKLNCEPEKCSSCGLCNKNCPMSLDVKDMVQMKKMYNSECILCGSCADTCPKKAIKLSL</sequence>
<evidence type="ECO:0000256" key="6">
    <source>
        <dbReference type="ARBA" id="ARBA00023014"/>
    </source>
</evidence>
<keyword evidence="2" id="KW-0004">4Fe-4S</keyword>
<dbReference type="InterPro" id="IPR017896">
    <property type="entry name" value="4Fe4S_Fe-S-bd"/>
</dbReference>
<evidence type="ECO:0000313" key="9">
    <source>
        <dbReference type="EMBL" id="QHQ63414.1"/>
    </source>
</evidence>
<dbReference type="GO" id="GO:0046872">
    <property type="term" value="F:metal ion binding"/>
    <property type="evidence" value="ECO:0007669"/>
    <property type="project" value="UniProtKB-KW"/>
</dbReference>
<dbReference type="GO" id="GO:0005886">
    <property type="term" value="C:plasma membrane"/>
    <property type="evidence" value="ECO:0007669"/>
    <property type="project" value="TreeGrafter"/>
</dbReference>
<dbReference type="Pfam" id="PF12801">
    <property type="entry name" value="Fer4_5"/>
    <property type="match status" value="2"/>
</dbReference>
<feature type="domain" description="4Fe-4S ferredoxin-type" evidence="8">
    <location>
        <begin position="214"/>
        <end position="241"/>
    </location>
</feature>
<dbReference type="PANTHER" id="PTHR30176:SF3">
    <property type="entry name" value="FERREDOXIN-TYPE PROTEIN NAPH"/>
    <property type="match status" value="1"/>
</dbReference>
<dbReference type="PROSITE" id="PS00198">
    <property type="entry name" value="4FE4S_FER_1"/>
    <property type="match status" value="1"/>
</dbReference>
<organism evidence="9 10">
    <name type="scientific">Anaerocolumna sedimenticola</name>
    <dbReference type="NCBI Taxonomy" id="2696063"/>
    <lineage>
        <taxon>Bacteria</taxon>
        <taxon>Bacillati</taxon>
        <taxon>Bacillota</taxon>
        <taxon>Clostridia</taxon>
        <taxon>Lachnospirales</taxon>
        <taxon>Lachnospiraceae</taxon>
        <taxon>Anaerocolumna</taxon>
    </lineage>
</organism>
<evidence type="ECO:0000256" key="1">
    <source>
        <dbReference type="ARBA" id="ARBA00022448"/>
    </source>
</evidence>
<dbReference type="PANTHER" id="PTHR30176">
    <property type="entry name" value="FERREDOXIN-TYPE PROTEIN NAPH"/>
    <property type="match status" value="1"/>
</dbReference>
<evidence type="ECO:0000256" key="3">
    <source>
        <dbReference type="ARBA" id="ARBA00022723"/>
    </source>
</evidence>
<dbReference type="EMBL" id="CP048000">
    <property type="protein sequence ID" value="QHQ63414.1"/>
    <property type="molecule type" value="Genomic_DNA"/>
</dbReference>
<keyword evidence="7" id="KW-0472">Membrane</keyword>
<evidence type="ECO:0000256" key="4">
    <source>
        <dbReference type="ARBA" id="ARBA00022982"/>
    </source>
</evidence>
<dbReference type="InterPro" id="IPR017900">
    <property type="entry name" value="4Fe4S_Fe_S_CS"/>
</dbReference>
<keyword evidence="5" id="KW-0408">Iron</keyword>
<dbReference type="KEGG" id="anr:Ana3638_23730"/>
<dbReference type="InterPro" id="IPR051684">
    <property type="entry name" value="Electron_Trans/Redox"/>
</dbReference>
<feature type="transmembrane region" description="Helical" evidence="7">
    <location>
        <begin position="12"/>
        <end position="32"/>
    </location>
</feature>
<dbReference type="Pfam" id="PF13187">
    <property type="entry name" value="Fer4_9"/>
    <property type="match status" value="1"/>
</dbReference>
<feature type="domain" description="4Fe-4S ferredoxin-type" evidence="8">
    <location>
        <begin position="183"/>
        <end position="211"/>
    </location>
</feature>
<dbReference type="AlphaFoldDB" id="A0A6P1TR52"/>
<protein>
    <submittedName>
        <fullName evidence="9">4Fe-4S binding protein</fullName>
    </submittedName>
</protein>
<dbReference type="PROSITE" id="PS51379">
    <property type="entry name" value="4FE4S_FER_2"/>
    <property type="match status" value="2"/>
</dbReference>
<keyword evidence="7" id="KW-0812">Transmembrane</keyword>
<dbReference type="SUPFAM" id="SSF54862">
    <property type="entry name" value="4Fe-4S ferredoxins"/>
    <property type="match status" value="1"/>
</dbReference>
<keyword evidence="1" id="KW-0813">Transport</keyword>
<dbReference type="RefSeq" id="WP_161840235.1">
    <property type="nucleotide sequence ID" value="NZ_CP048000.1"/>
</dbReference>
<proteinExistence type="predicted"/>
<feature type="transmembrane region" description="Helical" evidence="7">
    <location>
        <begin position="38"/>
        <end position="56"/>
    </location>
</feature>
<evidence type="ECO:0000313" key="10">
    <source>
        <dbReference type="Proteomes" id="UP000464314"/>
    </source>
</evidence>
<gene>
    <name evidence="9" type="ORF">Ana3638_23730</name>
</gene>
<evidence type="ECO:0000259" key="8">
    <source>
        <dbReference type="PROSITE" id="PS51379"/>
    </source>
</evidence>
<dbReference type="GO" id="GO:0051539">
    <property type="term" value="F:4 iron, 4 sulfur cluster binding"/>
    <property type="evidence" value="ECO:0007669"/>
    <property type="project" value="UniProtKB-KW"/>
</dbReference>
<reference evidence="9 10" key="1">
    <citation type="submission" date="2020-01" db="EMBL/GenBank/DDBJ databases">
        <title>Genome analysis of Anaerocolumna sp. CBA3638.</title>
        <authorList>
            <person name="Kim J."/>
            <person name="Roh S.W."/>
        </authorList>
    </citation>
    <scope>NUCLEOTIDE SEQUENCE [LARGE SCALE GENOMIC DNA]</scope>
    <source>
        <strain evidence="9 10">CBA3638</strain>
    </source>
</reference>
<evidence type="ECO:0000256" key="7">
    <source>
        <dbReference type="SAM" id="Phobius"/>
    </source>
</evidence>
<feature type="transmembrane region" description="Helical" evidence="7">
    <location>
        <begin position="89"/>
        <end position="108"/>
    </location>
</feature>
<accession>A0A6P1TR52</accession>
<keyword evidence="6" id="KW-0411">Iron-sulfur</keyword>
<keyword evidence="4" id="KW-0249">Electron transport</keyword>
<feature type="transmembrane region" description="Helical" evidence="7">
    <location>
        <begin position="135"/>
        <end position="153"/>
    </location>
</feature>
<keyword evidence="10" id="KW-1185">Reference proteome</keyword>
<evidence type="ECO:0000256" key="5">
    <source>
        <dbReference type="ARBA" id="ARBA00023004"/>
    </source>
</evidence>
<dbReference type="Gene3D" id="3.30.70.20">
    <property type="match status" value="1"/>
</dbReference>
<keyword evidence="7" id="KW-1133">Transmembrane helix</keyword>
<name>A0A6P1TR52_9FIRM</name>
<evidence type="ECO:0000256" key="2">
    <source>
        <dbReference type="ARBA" id="ARBA00022485"/>
    </source>
</evidence>
<dbReference type="Proteomes" id="UP000464314">
    <property type="component" value="Chromosome"/>
</dbReference>